<dbReference type="EMBL" id="CP144528">
    <property type="protein sequence ID" value="WWC73158.1"/>
    <property type="molecule type" value="Genomic_DNA"/>
</dbReference>
<feature type="chain" id="PRO_5008628203" description="WSC domain-containing protein" evidence="3">
    <location>
        <begin position="25"/>
        <end position="784"/>
    </location>
</feature>
<keyword evidence="3" id="KW-0732">Signal</keyword>
<dbReference type="Pfam" id="PF01822">
    <property type="entry name" value="WSC"/>
    <property type="match status" value="4"/>
</dbReference>
<reference evidence="6" key="2">
    <citation type="submission" date="2013-07" db="EMBL/GenBank/DDBJ databases">
        <authorList>
            <consortium name="The Broad Institute Genome Sequencing Platform"/>
            <person name="Cuomo C."/>
            <person name="Litvintseva A."/>
            <person name="Chen Y."/>
            <person name="Heitman J."/>
            <person name="Sun S."/>
            <person name="Springer D."/>
            <person name="Dromer F."/>
            <person name="Young S.K."/>
            <person name="Zeng Q."/>
            <person name="Gargeya S."/>
            <person name="Fitzgerald M."/>
            <person name="Abouelleil A."/>
            <person name="Alvarado L."/>
            <person name="Berlin A.M."/>
            <person name="Chapman S.B."/>
            <person name="Dewar J."/>
            <person name="Goldberg J."/>
            <person name="Griggs A."/>
            <person name="Gujja S."/>
            <person name="Hansen M."/>
            <person name="Howarth C."/>
            <person name="Imamovic A."/>
            <person name="Larimer J."/>
            <person name="McCowan C."/>
            <person name="Murphy C."/>
            <person name="Pearson M."/>
            <person name="Priest M."/>
            <person name="Roberts A."/>
            <person name="Saif S."/>
            <person name="Shea T."/>
            <person name="Sykes S."/>
            <person name="Wortman J."/>
            <person name="Nusbaum C."/>
            <person name="Birren B."/>
        </authorList>
    </citation>
    <scope>NUCLEOTIDE SEQUENCE</scope>
    <source>
        <strain evidence="6">CBS 10737</strain>
    </source>
</reference>
<proteinExistence type="predicted"/>
<dbReference type="SMART" id="SM00321">
    <property type="entry name" value="WSC"/>
    <property type="match status" value="4"/>
</dbReference>
<evidence type="ECO:0000313" key="7">
    <source>
        <dbReference type="Proteomes" id="UP000094020"/>
    </source>
</evidence>
<dbReference type="PANTHER" id="PTHR45964">
    <property type="entry name" value="WSCD FAMILY MEMBER CG9164"/>
    <property type="match status" value="1"/>
</dbReference>
<dbReference type="RefSeq" id="XP_019009772.1">
    <property type="nucleotide sequence ID" value="XM_019157054.1"/>
</dbReference>
<dbReference type="Proteomes" id="UP000094020">
    <property type="component" value="Chromosome 10"/>
</dbReference>
<protein>
    <recommendedName>
        <fullName evidence="4">WSC domain-containing protein</fullName>
    </recommendedName>
</protein>
<evidence type="ECO:0000259" key="4">
    <source>
        <dbReference type="PROSITE" id="PS51212"/>
    </source>
</evidence>
<gene>
    <name evidence="5" type="ORF">I206_05332</name>
    <name evidence="6" type="ORF">I206_107124</name>
</gene>
<evidence type="ECO:0000256" key="3">
    <source>
        <dbReference type="SAM" id="SignalP"/>
    </source>
</evidence>
<keyword evidence="1" id="KW-0677">Repeat</keyword>
<dbReference type="GeneID" id="30173701"/>
<accession>A0A1B9HZ35</accession>
<feature type="domain" description="WSC" evidence="4">
    <location>
        <begin position="672"/>
        <end position="775"/>
    </location>
</feature>
<keyword evidence="7" id="KW-1185">Reference proteome</keyword>
<feature type="domain" description="WSC" evidence="4">
    <location>
        <begin position="347"/>
        <end position="440"/>
    </location>
</feature>
<evidence type="ECO:0000256" key="1">
    <source>
        <dbReference type="ARBA" id="ARBA00022737"/>
    </source>
</evidence>
<dbReference type="PANTHER" id="PTHR45964:SF9">
    <property type="entry name" value="SULFOTRANSFERASE"/>
    <property type="match status" value="1"/>
</dbReference>
<reference evidence="5" key="3">
    <citation type="submission" date="2016-07" db="EMBL/GenBank/DDBJ databases">
        <title>Evolution of pathogenesis and genome organization in the Tremellales.</title>
        <authorList>
            <person name="Cuomo C."/>
            <person name="Litvintseva A."/>
            <person name="Heitman J."/>
            <person name="Chen Y."/>
            <person name="Sun S."/>
            <person name="Springer D."/>
            <person name="Dromer F."/>
            <person name="Young S."/>
            <person name="Zeng Q."/>
            <person name="Chapman S."/>
            <person name="Gujja S."/>
            <person name="Saif S."/>
            <person name="Birren B."/>
        </authorList>
    </citation>
    <scope>NUCLEOTIDE SEQUENCE</scope>
    <source>
        <strain evidence="5">CBS 10737</strain>
    </source>
</reference>
<dbReference type="EMBL" id="KI894013">
    <property type="protein sequence ID" value="OCF48553.1"/>
    <property type="molecule type" value="Genomic_DNA"/>
</dbReference>
<name>A0A1B9HZ35_9TREE</name>
<reference evidence="5" key="1">
    <citation type="submission" date="2013-07" db="EMBL/GenBank/DDBJ databases">
        <title>The Genome Sequence of Cryptococcus pinus CBS10737.</title>
        <authorList>
            <consortium name="The Broad Institute Genome Sequencing Platform"/>
            <person name="Cuomo C."/>
            <person name="Litvintseva A."/>
            <person name="Chen Y."/>
            <person name="Heitman J."/>
            <person name="Sun S."/>
            <person name="Springer D."/>
            <person name="Dromer F."/>
            <person name="Young S.K."/>
            <person name="Zeng Q."/>
            <person name="Gargeya S."/>
            <person name="Fitzgerald M."/>
            <person name="Abouelleil A."/>
            <person name="Alvarado L."/>
            <person name="Berlin A.M."/>
            <person name="Chapman S.B."/>
            <person name="Dewar J."/>
            <person name="Goldberg J."/>
            <person name="Griggs A."/>
            <person name="Gujja S."/>
            <person name="Hansen M."/>
            <person name="Howarth C."/>
            <person name="Imamovic A."/>
            <person name="Larimer J."/>
            <person name="McCowan C."/>
            <person name="Murphy C."/>
            <person name="Pearson M."/>
            <person name="Priest M."/>
            <person name="Roberts A."/>
            <person name="Saif S."/>
            <person name="Shea T."/>
            <person name="Sykes S."/>
            <person name="Wortman J."/>
            <person name="Nusbaum C."/>
            <person name="Birren B."/>
        </authorList>
    </citation>
    <scope>NUCLEOTIDE SEQUENCE [LARGE SCALE GENOMIC DNA]</scope>
    <source>
        <strain evidence="5">CBS 10737</strain>
    </source>
</reference>
<dbReference type="KEGG" id="kpin:30173701"/>
<dbReference type="PROSITE" id="PS51212">
    <property type="entry name" value="WSC"/>
    <property type="match status" value="4"/>
</dbReference>
<feature type="domain" description="WSC" evidence="4">
    <location>
        <begin position="462"/>
        <end position="555"/>
    </location>
</feature>
<sequence>MVKLLTSFTLSLLVALLSISNAQAEVAGSKSRPRRLDRKGTPVQIAPRATTSAADPWTNFKQFDWTYWQTNWGWAGHTLSYVKAWYYDEYGLNLPPGVYSWPQLSYYVNYFGTYSPTPTPSISVYGGSNTEDPWVYGTLASSSTSSSIAASSSSSRAAITSSSSSSAAPSSSSSSSSRAVSSSSSSSAAASSSSSSSSRAASSSSSSSAAAASSSALPSSTSSSAAASSSSSSVTASSSSSSVTSSSSSSASSRAVSSSSSSAAVSSSSSSATVSGSSSSATVSSSSSSATVSSSSSSAAASSSSSSVAASTSSSSAVVSSSTSSSTSSSASASPTPSLPTVPSGWAIASTPCIADGKTGRALLGSFTIDYANTVESCLAKCDAGGYPIAGLEYGNQCFCGSYLSNGASLQTTATCAVACPGNSLETCGGYYALSLYISTKLNGAALSSDLLGQSAVLPSGWSTAAKCMPDVNGRALSDYSWATDAMTVPLCLNKCASMGYQYGAVEYGRECYCGNTIVNGADLTKTSTLCGTPCAGDPSTSCGGWNSMQVFNNPAYSYSNTVINDYVKTACLQEVAGRALRGAAYTDLTNMTVESCTSYCKTRGFVMAAVEYGSECYCGSALVGGASLLLTSGQCYMPCVGNANENCGGPNALWLYINPNSLSSSVVLPTGWNYKGCIAEGWTARTLNFTATSYVQKGTMTGEYCAQQCAQLGYTMAGTEYASECYCGNSFGGGATGAIIDTLTDSTSQCNYACPGNSAEMCGGASRLSLYSNLVTLPQLTSS</sequence>
<feature type="domain" description="WSC" evidence="4">
    <location>
        <begin position="566"/>
        <end position="660"/>
    </location>
</feature>
<dbReference type="OrthoDB" id="5985073at2759"/>
<feature type="region of interest" description="Disordered" evidence="2">
    <location>
        <begin position="214"/>
        <end position="292"/>
    </location>
</feature>
<dbReference type="STRING" id="1296096.A0A1B9HZ35"/>
<dbReference type="InterPro" id="IPR051589">
    <property type="entry name" value="Sialate-O-sulfotransferase"/>
</dbReference>
<reference evidence="6" key="4">
    <citation type="submission" date="2024-02" db="EMBL/GenBank/DDBJ databases">
        <title>Comparative genomics of Cryptococcus and Kwoniella reveals pathogenesis evolution and contrasting modes of karyotype evolution via chromosome fusion or intercentromeric recombination.</title>
        <authorList>
            <person name="Coelho M.A."/>
            <person name="David-Palma M."/>
            <person name="Shea T."/>
            <person name="Bowers K."/>
            <person name="McGinley-Smith S."/>
            <person name="Mohammad A.W."/>
            <person name="Gnirke A."/>
            <person name="Yurkov A.M."/>
            <person name="Nowrousian M."/>
            <person name="Sun S."/>
            <person name="Cuomo C.A."/>
            <person name="Heitman J."/>
        </authorList>
    </citation>
    <scope>NUCLEOTIDE SEQUENCE</scope>
    <source>
        <strain evidence="6">CBS 10737</strain>
    </source>
</reference>
<feature type="signal peptide" evidence="3">
    <location>
        <begin position="1"/>
        <end position="24"/>
    </location>
</feature>
<evidence type="ECO:0000313" key="5">
    <source>
        <dbReference type="EMBL" id="OCF48553.1"/>
    </source>
</evidence>
<dbReference type="AlphaFoldDB" id="A0A1B9HZ35"/>
<evidence type="ECO:0000313" key="6">
    <source>
        <dbReference type="EMBL" id="WWC73158.1"/>
    </source>
</evidence>
<evidence type="ECO:0000256" key="2">
    <source>
        <dbReference type="SAM" id="MobiDB-lite"/>
    </source>
</evidence>
<organism evidence="5">
    <name type="scientific">Kwoniella pini CBS 10737</name>
    <dbReference type="NCBI Taxonomy" id="1296096"/>
    <lineage>
        <taxon>Eukaryota</taxon>
        <taxon>Fungi</taxon>
        <taxon>Dikarya</taxon>
        <taxon>Basidiomycota</taxon>
        <taxon>Agaricomycotina</taxon>
        <taxon>Tremellomycetes</taxon>
        <taxon>Tremellales</taxon>
        <taxon>Cryptococcaceae</taxon>
        <taxon>Kwoniella</taxon>
    </lineage>
</organism>
<feature type="region of interest" description="Disordered" evidence="2">
    <location>
        <begin position="161"/>
        <end position="202"/>
    </location>
</feature>
<dbReference type="InterPro" id="IPR002889">
    <property type="entry name" value="WSC_carb-bd"/>
</dbReference>